<dbReference type="Proteomes" id="UP001319921">
    <property type="component" value="Chromosome"/>
</dbReference>
<proteinExistence type="predicted"/>
<accession>A0AAQ4CT62</accession>
<protein>
    <submittedName>
        <fullName evidence="2">Uncharacterized protein</fullName>
    </submittedName>
</protein>
<dbReference type="KEGG" id="scas:SACC_20100"/>
<keyword evidence="3" id="KW-1185">Reference proteome</keyword>
<keyword evidence="1" id="KW-0472">Membrane</keyword>
<organism evidence="2 3">
    <name type="scientific">Saccharolobus caldissimus</name>
    <dbReference type="NCBI Taxonomy" id="1702097"/>
    <lineage>
        <taxon>Archaea</taxon>
        <taxon>Thermoproteota</taxon>
        <taxon>Thermoprotei</taxon>
        <taxon>Sulfolobales</taxon>
        <taxon>Sulfolobaceae</taxon>
        <taxon>Saccharolobus</taxon>
    </lineage>
</organism>
<name>A0AAQ4CT62_9CREN</name>
<evidence type="ECO:0000256" key="1">
    <source>
        <dbReference type="SAM" id="Phobius"/>
    </source>
</evidence>
<dbReference type="EMBL" id="AP025226">
    <property type="protein sequence ID" value="BDB98993.1"/>
    <property type="molecule type" value="Genomic_DNA"/>
</dbReference>
<dbReference type="AlphaFoldDB" id="A0AAQ4CT62"/>
<keyword evidence="1" id="KW-1133">Transmembrane helix</keyword>
<evidence type="ECO:0000313" key="3">
    <source>
        <dbReference type="Proteomes" id="UP001319921"/>
    </source>
</evidence>
<feature type="transmembrane region" description="Helical" evidence="1">
    <location>
        <begin position="6"/>
        <end position="25"/>
    </location>
</feature>
<evidence type="ECO:0000313" key="2">
    <source>
        <dbReference type="EMBL" id="BDB98993.1"/>
    </source>
</evidence>
<reference evidence="2 3" key="1">
    <citation type="journal article" date="2022" name="Microbiol. Resour. Announc.">
        <title>Complete Genome Sequence of the Hyperthermophilic and Acidophilic Archaeon Saccharolobus caldissimus Strain HS-3T.</title>
        <authorList>
            <person name="Sakai H.D."/>
            <person name="Kurosawa N."/>
        </authorList>
    </citation>
    <scope>NUCLEOTIDE SEQUENCE [LARGE SCALE GENOMIC DNA]</scope>
    <source>
        <strain evidence="2 3">JCM32116</strain>
    </source>
</reference>
<sequence length="172" mass="19675">MIAGGIIISILIASLVVYLSHIAIIQNIKKPDIIATQYHPPLYKLTVYNQPFYYSSNSNFNSSFAVVSNIQPNLASLNNKDPIFHVYPNLVEVTPFNNSVIVYIYYSVNDKVNIAIDQQDYNITIMNSSVINDQIVVTRVVFTFYNSTPDTIYLIPIWNQYNATLYLIVFYQ</sequence>
<keyword evidence="1" id="KW-0812">Transmembrane</keyword>
<gene>
    <name evidence="2" type="ORF">SACC_20100</name>
</gene>